<dbReference type="InterPro" id="IPR039430">
    <property type="entry name" value="Thymidylate_kin-like_dom"/>
</dbReference>
<evidence type="ECO:0000256" key="8">
    <source>
        <dbReference type="HAMAP-Rule" id="MF_00165"/>
    </source>
</evidence>
<dbReference type="GO" id="GO:0005737">
    <property type="term" value="C:cytoplasm"/>
    <property type="evidence" value="ECO:0007669"/>
    <property type="project" value="TreeGrafter"/>
</dbReference>
<evidence type="ECO:0000256" key="3">
    <source>
        <dbReference type="ARBA" id="ARBA00022727"/>
    </source>
</evidence>
<dbReference type="GO" id="GO:0006227">
    <property type="term" value="P:dUDP biosynthetic process"/>
    <property type="evidence" value="ECO:0007669"/>
    <property type="project" value="TreeGrafter"/>
</dbReference>
<keyword evidence="4 8" id="KW-0547">Nucleotide-binding</keyword>
<sequence>MTYQLEDYLFDLVRTLLKVNSLPGKLISFDTLDGGGNSTQVSLLTEHLRSRGVDVLETKEPTEEHIGRRIRAILRREERLSDLPLQLLFSADRGDHLGKLILPALKNGKWVVSARYALTTVAWGSGQKVPSWVLLAANAYYPWPNLNIVLMLSIEECLRRIFARAKRATDKLELFETRAYMEANEASLKQMAKKLPNVVLVDGMGTEEEVSARVWNLVEERLLPLAL</sequence>
<evidence type="ECO:0000256" key="5">
    <source>
        <dbReference type="ARBA" id="ARBA00022777"/>
    </source>
</evidence>
<dbReference type="Gene3D" id="3.40.50.300">
    <property type="entry name" value="P-loop containing nucleotide triphosphate hydrolases"/>
    <property type="match status" value="1"/>
</dbReference>
<dbReference type="InterPro" id="IPR027417">
    <property type="entry name" value="P-loop_NTPase"/>
</dbReference>
<gene>
    <name evidence="8" type="primary">tmk</name>
    <name evidence="10" type="ORF">XU08_C0006G0005</name>
</gene>
<comment type="similarity">
    <text evidence="1 8">Belongs to the thymidylate kinase family.</text>
</comment>
<organism evidence="10 11">
    <name type="scientific">candidate division WWE3 bacterium CSP1-7</name>
    <dbReference type="NCBI Taxonomy" id="1576480"/>
    <lineage>
        <taxon>Bacteria</taxon>
        <taxon>Katanobacteria</taxon>
    </lineage>
</organism>
<dbReference type="EC" id="2.7.4.9" evidence="8"/>
<proteinExistence type="inferred from homology"/>
<evidence type="ECO:0000256" key="1">
    <source>
        <dbReference type="ARBA" id="ARBA00009776"/>
    </source>
</evidence>
<comment type="function">
    <text evidence="8">Phosphorylation of dTMP to form dTDP in both de novo and salvage pathways of dTTP synthesis.</text>
</comment>
<dbReference type="Proteomes" id="UP000051297">
    <property type="component" value="Unassembled WGS sequence"/>
</dbReference>
<dbReference type="GO" id="GO:0004798">
    <property type="term" value="F:dTMP kinase activity"/>
    <property type="evidence" value="ECO:0007669"/>
    <property type="project" value="UniProtKB-UniRule"/>
</dbReference>
<evidence type="ECO:0000256" key="4">
    <source>
        <dbReference type="ARBA" id="ARBA00022741"/>
    </source>
</evidence>
<keyword evidence="5 8" id="KW-0418">Kinase</keyword>
<accession>A0A0T5ZWQ7</accession>
<feature type="domain" description="Thymidylate kinase-like" evidence="9">
    <location>
        <begin position="32"/>
        <end position="212"/>
    </location>
</feature>
<keyword evidence="6 8" id="KW-0067">ATP-binding</keyword>
<keyword evidence="3 8" id="KW-0545">Nucleotide biosynthesis</keyword>
<comment type="catalytic activity">
    <reaction evidence="7 8">
        <text>dTMP + ATP = dTDP + ADP</text>
        <dbReference type="Rhea" id="RHEA:13517"/>
        <dbReference type="ChEBI" id="CHEBI:30616"/>
        <dbReference type="ChEBI" id="CHEBI:58369"/>
        <dbReference type="ChEBI" id="CHEBI:63528"/>
        <dbReference type="ChEBI" id="CHEBI:456216"/>
        <dbReference type="EC" id="2.7.4.9"/>
    </reaction>
</comment>
<dbReference type="NCBIfam" id="TIGR00041">
    <property type="entry name" value="DTMP_kinase"/>
    <property type="match status" value="1"/>
</dbReference>
<evidence type="ECO:0000256" key="2">
    <source>
        <dbReference type="ARBA" id="ARBA00022679"/>
    </source>
</evidence>
<dbReference type="PANTHER" id="PTHR10344">
    <property type="entry name" value="THYMIDYLATE KINASE"/>
    <property type="match status" value="1"/>
</dbReference>
<dbReference type="STRING" id="1576480.XU08_C0006G0005"/>
<dbReference type="EMBL" id="LDXK01000006">
    <property type="protein sequence ID" value="KRT67218.1"/>
    <property type="molecule type" value="Genomic_DNA"/>
</dbReference>
<dbReference type="SUPFAM" id="SSF52540">
    <property type="entry name" value="P-loop containing nucleoside triphosphate hydrolases"/>
    <property type="match status" value="1"/>
</dbReference>
<reference evidence="10 11" key="1">
    <citation type="submission" date="2015-05" db="EMBL/GenBank/DDBJ databases">
        <title>Critical biogeochemical functions in the subsurface are associated with bacteria from new phyla and little studied lineages.</title>
        <authorList>
            <person name="Hug L.A."/>
            <person name="Thomas B.C."/>
            <person name="Sharon I."/>
            <person name="Brown C.T."/>
            <person name="Sharma R."/>
            <person name="Hettich R.L."/>
            <person name="Wilkins M.J."/>
            <person name="Williams K.H."/>
            <person name="Singh A."/>
            <person name="Banfield J.F."/>
        </authorList>
    </citation>
    <scope>NUCLEOTIDE SEQUENCE [LARGE SCALE GENOMIC DNA]</scope>
    <source>
        <strain evidence="10">CSP1-7</strain>
    </source>
</reference>
<dbReference type="CDD" id="cd01672">
    <property type="entry name" value="TMPK"/>
    <property type="match status" value="1"/>
</dbReference>
<protein>
    <recommendedName>
        <fullName evidence="8">Thymidylate kinase</fullName>
        <ecNumber evidence="8">2.7.4.9</ecNumber>
    </recommendedName>
    <alternativeName>
        <fullName evidence="8">dTMP kinase</fullName>
    </alternativeName>
</protein>
<dbReference type="GO" id="GO:0006233">
    <property type="term" value="P:dTDP biosynthetic process"/>
    <property type="evidence" value="ECO:0007669"/>
    <property type="project" value="InterPro"/>
</dbReference>
<dbReference type="AlphaFoldDB" id="A0A0T5ZWQ7"/>
<evidence type="ECO:0000313" key="10">
    <source>
        <dbReference type="EMBL" id="KRT67218.1"/>
    </source>
</evidence>
<evidence type="ECO:0000256" key="6">
    <source>
        <dbReference type="ARBA" id="ARBA00022840"/>
    </source>
</evidence>
<dbReference type="GO" id="GO:0005524">
    <property type="term" value="F:ATP binding"/>
    <property type="evidence" value="ECO:0007669"/>
    <property type="project" value="UniProtKB-UniRule"/>
</dbReference>
<dbReference type="InterPro" id="IPR018094">
    <property type="entry name" value="Thymidylate_kinase"/>
</dbReference>
<name>A0A0T5ZWQ7_UNCKA</name>
<comment type="caution">
    <text evidence="10">The sequence shown here is derived from an EMBL/GenBank/DDBJ whole genome shotgun (WGS) entry which is preliminary data.</text>
</comment>
<dbReference type="Pfam" id="PF02223">
    <property type="entry name" value="Thymidylate_kin"/>
    <property type="match status" value="1"/>
</dbReference>
<comment type="caution">
    <text evidence="8">Lacks conserved residue(s) required for the propagation of feature annotation.</text>
</comment>
<evidence type="ECO:0000256" key="7">
    <source>
        <dbReference type="ARBA" id="ARBA00048743"/>
    </source>
</evidence>
<dbReference type="GO" id="GO:0006235">
    <property type="term" value="P:dTTP biosynthetic process"/>
    <property type="evidence" value="ECO:0007669"/>
    <property type="project" value="UniProtKB-UniRule"/>
</dbReference>
<evidence type="ECO:0000313" key="11">
    <source>
        <dbReference type="Proteomes" id="UP000051297"/>
    </source>
</evidence>
<dbReference type="PANTHER" id="PTHR10344:SF4">
    <property type="entry name" value="UMP-CMP KINASE 2, MITOCHONDRIAL"/>
    <property type="match status" value="1"/>
</dbReference>
<evidence type="ECO:0000259" key="9">
    <source>
        <dbReference type="Pfam" id="PF02223"/>
    </source>
</evidence>
<keyword evidence="2 8" id="KW-0808">Transferase</keyword>
<dbReference type="HAMAP" id="MF_00165">
    <property type="entry name" value="Thymidylate_kinase"/>
    <property type="match status" value="1"/>
</dbReference>